<keyword evidence="3" id="KW-0560">Oxidoreductase</keyword>
<feature type="domain" description="Rieske" evidence="7">
    <location>
        <begin position="8"/>
        <end position="103"/>
    </location>
</feature>
<dbReference type="EMBL" id="AP014879">
    <property type="protein sequence ID" value="BAV33476.1"/>
    <property type="molecule type" value="Genomic_DNA"/>
</dbReference>
<evidence type="ECO:0000256" key="4">
    <source>
        <dbReference type="ARBA" id="ARBA00023004"/>
    </source>
</evidence>
<evidence type="ECO:0000313" key="8">
    <source>
        <dbReference type="EMBL" id="BAV33476.1"/>
    </source>
</evidence>
<accession>A0A1B4XFB0</accession>
<evidence type="ECO:0000256" key="5">
    <source>
        <dbReference type="ARBA" id="ARBA00023014"/>
    </source>
</evidence>
<keyword evidence="5" id="KW-0411">Iron-sulfur</keyword>
<proteinExistence type="predicted"/>
<evidence type="ECO:0000256" key="3">
    <source>
        <dbReference type="ARBA" id="ARBA00023002"/>
    </source>
</evidence>
<dbReference type="Pfam" id="PF00355">
    <property type="entry name" value="Rieske"/>
    <property type="match status" value="1"/>
</dbReference>
<keyword evidence="9" id="KW-1185">Reference proteome</keyword>
<protein>
    <submittedName>
        <fullName evidence="8">Nitrite reductase</fullName>
    </submittedName>
</protein>
<dbReference type="InterPro" id="IPR012748">
    <property type="entry name" value="Rieske-like_NirD"/>
</dbReference>
<dbReference type="GO" id="GO:0008942">
    <property type="term" value="F:nitrite reductase [NAD(P)H] activity"/>
    <property type="evidence" value="ECO:0007669"/>
    <property type="project" value="InterPro"/>
</dbReference>
<dbReference type="PANTHER" id="PTHR21496">
    <property type="entry name" value="FERREDOXIN-RELATED"/>
    <property type="match status" value="1"/>
</dbReference>
<dbReference type="PANTHER" id="PTHR21496:SF23">
    <property type="entry name" value="3-PHENYLPROPIONATE_CINNAMIC ACID DIOXYGENASE FERREDOXIN SUBUNIT"/>
    <property type="match status" value="1"/>
</dbReference>
<evidence type="ECO:0000256" key="6">
    <source>
        <dbReference type="ARBA" id="ARBA00023063"/>
    </source>
</evidence>
<reference evidence="8 9" key="1">
    <citation type="submission" date="2015-05" db="EMBL/GenBank/DDBJ databases">
        <title>Complete genome sequence of a sulfur-oxidizing gammaproteobacterium strain HA5.</title>
        <authorList>
            <person name="Miura A."/>
            <person name="Kojima H."/>
            <person name="Fukui M."/>
        </authorList>
    </citation>
    <scope>NUCLEOTIDE SEQUENCE [LARGE SCALE GENOMIC DNA]</scope>
    <source>
        <strain evidence="8 9">HA5</strain>
    </source>
</reference>
<dbReference type="NCBIfam" id="TIGR02378">
    <property type="entry name" value="nirD_assim_sml"/>
    <property type="match status" value="1"/>
</dbReference>
<evidence type="ECO:0000256" key="1">
    <source>
        <dbReference type="ARBA" id="ARBA00022714"/>
    </source>
</evidence>
<organism evidence="8 9">
    <name type="scientific">Sulfuricaulis limicola</name>
    <dbReference type="NCBI Taxonomy" id="1620215"/>
    <lineage>
        <taxon>Bacteria</taxon>
        <taxon>Pseudomonadati</taxon>
        <taxon>Pseudomonadota</taxon>
        <taxon>Gammaproteobacteria</taxon>
        <taxon>Acidiferrobacterales</taxon>
        <taxon>Acidiferrobacteraceae</taxon>
        <taxon>Sulfuricaulis</taxon>
    </lineage>
</organism>
<sequence length="116" mass="12507">MTLMNDWIEIGRIEDIPPQGARVICTAQGDIAVFRTATDEIFALRDRCPHKGGPLSQGIVSGKTVTCPLHNWNIALDTGEAVAPDEGCAGHFPVRVVEGRISLLLSTERVKLAVVC</sequence>
<dbReference type="InterPro" id="IPR017941">
    <property type="entry name" value="Rieske_2Fe-2S"/>
</dbReference>
<dbReference type="AlphaFoldDB" id="A0A1B4XFB0"/>
<dbReference type="SUPFAM" id="SSF50022">
    <property type="entry name" value="ISP domain"/>
    <property type="match status" value="1"/>
</dbReference>
<dbReference type="GO" id="GO:0051537">
    <property type="term" value="F:2 iron, 2 sulfur cluster binding"/>
    <property type="evidence" value="ECO:0007669"/>
    <property type="project" value="UniProtKB-KW"/>
</dbReference>
<dbReference type="CDD" id="cd03530">
    <property type="entry name" value="Rieske_NirD_small_Bacillus"/>
    <property type="match status" value="1"/>
</dbReference>
<name>A0A1B4XFB0_9GAMM</name>
<evidence type="ECO:0000259" key="7">
    <source>
        <dbReference type="PROSITE" id="PS51296"/>
    </source>
</evidence>
<keyword evidence="6" id="KW-0534">Nitrate assimilation</keyword>
<evidence type="ECO:0000313" key="9">
    <source>
        <dbReference type="Proteomes" id="UP000243180"/>
    </source>
</evidence>
<dbReference type="GO" id="GO:0042128">
    <property type="term" value="P:nitrate assimilation"/>
    <property type="evidence" value="ECO:0007669"/>
    <property type="project" value="UniProtKB-KW"/>
</dbReference>
<dbReference type="PROSITE" id="PS51296">
    <property type="entry name" value="RIESKE"/>
    <property type="match status" value="1"/>
</dbReference>
<keyword evidence="1" id="KW-0001">2Fe-2S</keyword>
<dbReference type="Gene3D" id="2.102.10.10">
    <property type="entry name" value="Rieske [2Fe-2S] iron-sulphur domain"/>
    <property type="match status" value="1"/>
</dbReference>
<keyword evidence="2" id="KW-0479">Metal-binding</keyword>
<dbReference type="InterPro" id="IPR036922">
    <property type="entry name" value="Rieske_2Fe-2S_sf"/>
</dbReference>
<dbReference type="GO" id="GO:0046872">
    <property type="term" value="F:metal ion binding"/>
    <property type="evidence" value="ECO:0007669"/>
    <property type="project" value="UniProtKB-KW"/>
</dbReference>
<dbReference type="Proteomes" id="UP000243180">
    <property type="component" value="Chromosome"/>
</dbReference>
<gene>
    <name evidence="8" type="ORF">SCL_1163</name>
</gene>
<evidence type="ECO:0000256" key="2">
    <source>
        <dbReference type="ARBA" id="ARBA00022723"/>
    </source>
</evidence>
<dbReference type="FunCoup" id="A0A1B4XFB0">
    <property type="interactions" value="53"/>
</dbReference>
<dbReference type="InParanoid" id="A0A1B4XFB0"/>
<dbReference type="KEGG" id="slim:SCL_1163"/>
<keyword evidence="4" id="KW-0408">Iron</keyword>